<dbReference type="EMBL" id="FQWY01000016">
    <property type="protein sequence ID" value="SHG88414.1"/>
    <property type="molecule type" value="Genomic_DNA"/>
</dbReference>
<dbReference type="Pfam" id="PF12673">
    <property type="entry name" value="SipL"/>
    <property type="match status" value="1"/>
</dbReference>
<sequence>MWDEIVINHNLTIPDKNPPMEKLLGYMIRYQITKAEVIDTRLMTDDQPPLPVRKVIIEGLAQIVIKYVADVPDQQVHGAHFEEPFAKLIEWPGGPPPGSPICVEITEEHAQIHMIDNRHLSKVIVIHIDITQNNP</sequence>
<evidence type="ECO:0000313" key="2">
    <source>
        <dbReference type="EMBL" id="SHG88414.1"/>
    </source>
</evidence>
<dbReference type="RefSeq" id="WP_073091548.1">
    <property type="nucleotide sequence ID" value="NZ_FQWY01000016.1"/>
</dbReference>
<accession>A0A1M5NFQ8</accession>
<gene>
    <name evidence="2" type="ORF">SAMN02745221_01202</name>
</gene>
<reference evidence="3" key="1">
    <citation type="submission" date="2016-11" db="EMBL/GenBank/DDBJ databases">
        <authorList>
            <person name="Varghese N."/>
            <person name="Submissions S."/>
        </authorList>
    </citation>
    <scope>NUCLEOTIDE SEQUENCE [LARGE SCALE GENOMIC DNA]</scope>
    <source>
        <strain evidence="3">DSM 11003</strain>
    </source>
</reference>
<evidence type="ECO:0000313" key="3">
    <source>
        <dbReference type="Proteomes" id="UP000242329"/>
    </source>
</evidence>
<protein>
    <recommendedName>
        <fullName evidence="1">SipL SPOCS domain-containing protein</fullName>
    </recommendedName>
</protein>
<dbReference type="InterPro" id="IPR024300">
    <property type="entry name" value="SipL_SPOCS_dom"/>
</dbReference>
<dbReference type="AlphaFoldDB" id="A0A1M5NFQ8"/>
<keyword evidence="3" id="KW-1185">Reference proteome</keyword>
<evidence type="ECO:0000259" key="1">
    <source>
        <dbReference type="Pfam" id="PF12673"/>
    </source>
</evidence>
<dbReference type="OrthoDB" id="1756731at2"/>
<organism evidence="2 3">
    <name type="scientific">Thermosyntropha lipolytica DSM 11003</name>
    <dbReference type="NCBI Taxonomy" id="1123382"/>
    <lineage>
        <taxon>Bacteria</taxon>
        <taxon>Bacillati</taxon>
        <taxon>Bacillota</taxon>
        <taxon>Clostridia</taxon>
        <taxon>Eubacteriales</taxon>
        <taxon>Syntrophomonadaceae</taxon>
        <taxon>Thermosyntropha</taxon>
    </lineage>
</organism>
<feature type="domain" description="SipL SPOCS" evidence="1">
    <location>
        <begin position="20"/>
        <end position="115"/>
    </location>
</feature>
<dbReference type="Proteomes" id="UP000242329">
    <property type="component" value="Unassembled WGS sequence"/>
</dbReference>
<proteinExistence type="predicted"/>
<name>A0A1M5NFQ8_9FIRM</name>
<dbReference type="STRING" id="1123382.SAMN02745221_01202"/>